<keyword evidence="11" id="KW-1185">Reference proteome</keyword>
<reference evidence="10 11" key="1">
    <citation type="submission" date="2022-01" db="EMBL/GenBank/DDBJ databases">
        <title>A chromosome-scale genome assembly of the false clownfish, Amphiprion ocellaris.</title>
        <authorList>
            <person name="Ryu T."/>
        </authorList>
    </citation>
    <scope>NUCLEOTIDE SEQUENCE [LARGE SCALE GENOMIC DNA]</scope>
</reference>
<keyword evidence="6 8" id="KW-0472">Membrane</keyword>
<gene>
    <name evidence="10" type="primary">TMEM135</name>
</gene>
<evidence type="ECO:0000256" key="4">
    <source>
        <dbReference type="ARBA" id="ARBA00022692"/>
    </source>
</evidence>
<accession>A0AAQ5ZH13</accession>
<comment type="similarity">
    <text evidence="2">Belongs to the TMEM135 family.</text>
</comment>
<evidence type="ECO:0000256" key="6">
    <source>
        <dbReference type="ARBA" id="ARBA00023136"/>
    </source>
</evidence>
<feature type="domain" description="Transmembrane protein 135 N-terminal" evidence="9">
    <location>
        <begin position="8"/>
        <end position="141"/>
    </location>
</feature>
<evidence type="ECO:0000256" key="8">
    <source>
        <dbReference type="SAM" id="Phobius"/>
    </source>
</evidence>
<evidence type="ECO:0000313" key="11">
    <source>
        <dbReference type="Proteomes" id="UP001501940"/>
    </source>
</evidence>
<dbReference type="Proteomes" id="UP001501940">
    <property type="component" value="Chromosome 14"/>
</dbReference>
<keyword evidence="4 8" id="KW-0812">Transmembrane</keyword>
<comment type="subcellular location">
    <subcellularLocation>
        <location evidence="1">Endomembrane system</location>
        <topology evidence="1">Multi-pass membrane protein</topology>
    </subcellularLocation>
</comment>
<evidence type="ECO:0000313" key="10">
    <source>
        <dbReference type="Ensembl" id="ENSAOCP00000063075.1"/>
    </source>
</evidence>
<evidence type="ECO:0000256" key="3">
    <source>
        <dbReference type="ARBA" id="ARBA00014511"/>
    </source>
</evidence>
<evidence type="ECO:0000256" key="2">
    <source>
        <dbReference type="ARBA" id="ARBA00008924"/>
    </source>
</evidence>
<comment type="function">
    <text evidence="7">Involved in mitochondrial metabolism by regulating the balance between mitochondrial fusion and fission. May act as a regulator of mitochondrial fission that promotes DNM1L-dependent fission through activation of DNM1L. May be involved in peroxisome organization.</text>
</comment>
<dbReference type="InterPro" id="IPR031926">
    <property type="entry name" value="TMEM135_N"/>
</dbReference>
<dbReference type="PANTHER" id="PTHR12459:SF15">
    <property type="entry name" value="TRANSMEMBRANE PROTEIN 135"/>
    <property type="match status" value="1"/>
</dbReference>
<dbReference type="Ensembl" id="ENSAOCT00000056099.1">
    <property type="protein sequence ID" value="ENSAOCP00000063075.1"/>
    <property type="gene ID" value="ENSAOCG00000023682.2"/>
</dbReference>
<name>A0AAQ5ZH13_AMPOC</name>
<dbReference type="AlphaFoldDB" id="A0AAQ5ZH13"/>
<reference evidence="10" key="2">
    <citation type="submission" date="2025-08" db="UniProtKB">
        <authorList>
            <consortium name="Ensembl"/>
        </authorList>
    </citation>
    <scope>IDENTIFICATION</scope>
</reference>
<proteinExistence type="inferred from homology"/>
<evidence type="ECO:0000259" key="9">
    <source>
        <dbReference type="Pfam" id="PF15982"/>
    </source>
</evidence>
<evidence type="ECO:0000256" key="7">
    <source>
        <dbReference type="ARBA" id="ARBA00045417"/>
    </source>
</evidence>
<dbReference type="PANTHER" id="PTHR12459">
    <property type="entry name" value="TRANSMEMBRANE PROTEIN 135-RELATED"/>
    <property type="match status" value="1"/>
</dbReference>
<evidence type="ECO:0000256" key="5">
    <source>
        <dbReference type="ARBA" id="ARBA00022989"/>
    </source>
</evidence>
<dbReference type="GO" id="GO:0012505">
    <property type="term" value="C:endomembrane system"/>
    <property type="evidence" value="ECO:0007669"/>
    <property type="project" value="UniProtKB-SubCell"/>
</dbReference>
<dbReference type="InterPro" id="IPR026749">
    <property type="entry name" value="Tmem135"/>
</dbReference>
<reference evidence="10" key="3">
    <citation type="submission" date="2025-09" db="UniProtKB">
        <authorList>
            <consortium name="Ensembl"/>
        </authorList>
    </citation>
    <scope>IDENTIFICATION</scope>
</reference>
<keyword evidence="5 8" id="KW-1133">Transmembrane helix</keyword>
<feature type="transmembrane region" description="Helical" evidence="8">
    <location>
        <begin position="96"/>
        <end position="115"/>
    </location>
</feature>
<feature type="transmembrane region" description="Helical" evidence="8">
    <location>
        <begin position="63"/>
        <end position="84"/>
    </location>
</feature>
<dbReference type="Pfam" id="PF15982">
    <property type="entry name" value="TMEM135_C_rich"/>
    <property type="match status" value="1"/>
</dbReference>
<evidence type="ECO:0000256" key="1">
    <source>
        <dbReference type="ARBA" id="ARBA00004127"/>
    </source>
</evidence>
<feature type="transmembrane region" description="Helical" evidence="8">
    <location>
        <begin position="315"/>
        <end position="339"/>
    </location>
</feature>
<organism evidence="10 11">
    <name type="scientific">Amphiprion ocellaris</name>
    <name type="common">Clown anemonefish</name>
    <dbReference type="NCBI Taxonomy" id="80972"/>
    <lineage>
        <taxon>Eukaryota</taxon>
        <taxon>Metazoa</taxon>
        <taxon>Chordata</taxon>
        <taxon>Craniata</taxon>
        <taxon>Vertebrata</taxon>
        <taxon>Euteleostomi</taxon>
        <taxon>Actinopterygii</taxon>
        <taxon>Neopterygii</taxon>
        <taxon>Teleostei</taxon>
        <taxon>Neoteleostei</taxon>
        <taxon>Acanthomorphata</taxon>
        <taxon>Ovalentaria</taxon>
        <taxon>Pomacentridae</taxon>
        <taxon>Amphiprion</taxon>
    </lineage>
</organism>
<feature type="transmembrane region" description="Helical" evidence="8">
    <location>
        <begin position="127"/>
        <end position="146"/>
    </location>
</feature>
<protein>
    <recommendedName>
        <fullName evidence="3">Transmembrane protein 135</fullName>
    </recommendedName>
</protein>
<feature type="transmembrane region" description="Helical" evidence="8">
    <location>
        <begin position="283"/>
        <end position="303"/>
    </location>
</feature>
<sequence length="449" mass="50868">MAALSKLPHNCYEIGHTWNPSCVQSAADVTRSALEVSFKIYAPLYLIAAVLRRRKKDYYMKRLLPEILWSTSFLTANGGLYIVFFCILRKLLGGFYSWSAGFGSALPASYIAILLERKSRRGLLTIYMANLATETLFRMAVTRGIIRPIKHGEVLLFCITASLYMFFFRSKDGLKGFAFSALKFIIGKEEIPTHSITADHTSSRELLESISRGMATSTDLRGPRHRCCKHCQDNCISYCIKGFVRMFSVGYLIQCCLKVPSAFRQMFSKPSRLPSLFYNKENFQLGAFLGSFVSIYKGTSCLLRWVRNIDDELHALIAGFLAGISMFFYKSTTISMYLFSKLVETMYFKGIEAGQFPYFPHADTIIYAISTAICFQAAVMEVQNLRPTYWKFLLRLTKGRFALMNRQLLDVFGTQASRDFKGFVPKLDPRFATVASRTVLLPGSDIQLG</sequence>
<feature type="transmembrane region" description="Helical" evidence="8">
    <location>
        <begin position="152"/>
        <end position="168"/>
    </location>
</feature>
<dbReference type="GeneTree" id="ENSGT00390000000303"/>